<dbReference type="EMBL" id="JARBHB010000003">
    <property type="protein sequence ID" value="KAJ8891314.1"/>
    <property type="molecule type" value="Genomic_DNA"/>
</dbReference>
<protein>
    <submittedName>
        <fullName evidence="1">Uncharacterized protein</fullName>
    </submittedName>
</protein>
<accession>A0ABQ9I3T9</accession>
<comment type="caution">
    <text evidence="1">The sequence shown here is derived from an EMBL/GenBank/DDBJ whole genome shotgun (WGS) entry which is preliminary data.</text>
</comment>
<gene>
    <name evidence="1" type="ORF">PR048_010830</name>
</gene>
<proteinExistence type="predicted"/>
<name>A0ABQ9I3T9_9NEOP</name>
<sequence length="560" mass="63452">MHGVWMFWDSEGKSHPCLSPLPVHVGVSKTTSIVSPVYCHLSLSTSLVSPVYCHLSLSTSACQRRRRLSALSTVTSLCPRRRVSDDVDCKPCLLSPLPVHVGVSKTTSIVSTVYCHLSLSTSARQRRRRERETLRISQLVTSEQRALSSRNYGTVVHSQKKVPAIGEDHVTDRRMKRMVESPALLTRGIQFESGFNVSWLLNKTKDPRIQYIDTESWRYVGWARVCLSHATQPVRSCCAERTSSPVSQDLNLAARRPVPARGARGLVNPSFVTTETGHYVTASGRCVEKQYLFKECMSVYRVETSCCDVKRIRWHARRRNEYVYGTKLRYTRQHYFEEMCLYMASMVRGLIQSIFYIRIYTICSSVFVRLFLSLLPENLSSVQVIEPESPKERGKPVYRNSGSKTIWGCPIVNPKYSAVSHEATIAGHQYLSLLLISVNGSIQTEQLWMLVGCQSSLLVTDDDRCPAGRLSPDQQCMLLHWSIQTRQLSLVYIVIAANPNVAVPLLFFPEALQKSKDLLLQGESEEEKLPNGSARKGKEYIYVQQLIFSVTAHYKNIIKY</sequence>
<evidence type="ECO:0000313" key="2">
    <source>
        <dbReference type="Proteomes" id="UP001159363"/>
    </source>
</evidence>
<organism evidence="1 2">
    <name type="scientific">Dryococelus australis</name>
    <dbReference type="NCBI Taxonomy" id="614101"/>
    <lineage>
        <taxon>Eukaryota</taxon>
        <taxon>Metazoa</taxon>
        <taxon>Ecdysozoa</taxon>
        <taxon>Arthropoda</taxon>
        <taxon>Hexapoda</taxon>
        <taxon>Insecta</taxon>
        <taxon>Pterygota</taxon>
        <taxon>Neoptera</taxon>
        <taxon>Polyneoptera</taxon>
        <taxon>Phasmatodea</taxon>
        <taxon>Verophasmatodea</taxon>
        <taxon>Anareolatae</taxon>
        <taxon>Phasmatidae</taxon>
        <taxon>Eurycanthinae</taxon>
        <taxon>Dryococelus</taxon>
    </lineage>
</organism>
<keyword evidence="2" id="KW-1185">Reference proteome</keyword>
<dbReference type="Proteomes" id="UP001159363">
    <property type="component" value="Chromosome 3"/>
</dbReference>
<reference evidence="1 2" key="1">
    <citation type="submission" date="2023-02" db="EMBL/GenBank/DDBJ databases">
        <title>LHISI_Scaffold_Assembly.</title>
        <authorList>
            <person name="Stuart O.P."/>
            <person name="Cleave R."/>
            <person name="Magrath M.J.L."/>
            <person name="Mikheyev A.S."/>
        </authorList>
    </citation>
    <scope>NUCLEOTIDE SEQUENCE [LARGE SCALE GENOMIC DNA]</scope>
    <source>
        <strain evidence="1">Daus_M_001</strain>
        <tissue evidence="1">Leg muscle</tissue>
    </source>
</reference>
<evidence type="ECO:0000313" key="1">
    <source>
        <dbReference type="EMBL" id="KAJ8891314.1"/>
    </source>
</evidence>